<dbReference type="PANTHER" id="PTHR43095">
    <property type="entry name" value="SUGAR KINASE"/>
    <property type="match status" value="1"/>
</dbReference>
<dbReference type="Gene3D" id="3.30.420.40">
    <property type="match status" value="2"/>
</dbReference>
<keyword evidence="2 4" id="KW-0808">Transferase</keyword>
<name>A0A4U8Q1Z9_9FIRM</name>
<evidence type="ECO:0000259" key="6">
    <source>
        <dbReference type="Pfam" id="PF02782"/>
    </source>
</evidence>
<dbReference type="STRING" id="180332.GCA_000797495_03804"/>
<reference evidence="7 8" key="1">
    <citation type="journal article" date="2019" name="Anaerobe">
        <title>Detection of Robinsoniella peoriensis in multiple bone samples of a trauma patient.</title>
        <authorList>
            <person name="Schrottner P."/>
            <person name="Hartwich K."/>
            <person name="Bunk B."/>
            <person name="Schober I."/>
            <person name="Helbig S."/>
            <person name="Rudolph W.W."/>
            <person name="Gunzer F."/>
        </authorList>
    </citation>
    <scope>NUCLEOTIDE SEQUENCE [LARGE SCALE GENOMIC DNA]</scope>
    <source>
        <strain evidence="7 8">DSM 106044</strain>
    </source>
</reference>
<dbReference type="PIRSF" id="PIRSF000538">
    <property type="entry name" value="GlpK"/>
    <property type="match status" value="1"/>
</dbReference>
<evidence type="ECO:0000313" key="7">
    <source>
        <dbReference type="EMBL" id="TLC98328.1"/>
    </source>
</evidence>
<dbReference type="InterPro" id="IPR018484">
    <property type="entry name" value="FGGY_N"/>
</dbReference>
<dbReference type="InterPro" id="IPR018483">
    <property type="entry name" value="Carb_kinase_FGGY_CS"/>
</dbReference>
<dbReference type="Pfam" id="PF02782">
    <property type="entry name" value="FGGY_C"/>
    <property type="match status" value="1"/>
</dbReference>
<accession>A0A4U8Q1Z9</accession>
<dbReference type="Proteomes" id="UP000306509">
    <property type="component" value="Unassembled WGS sequence"/>
</dbReference>
<dbReference type="InterPro" id="IPR043129">
    <property type="entry name" value="ATPase_NBD"/>
</dbReference>
<dbReference type="EC" id="2.7.1.17" evidence="7"/>
<dbReference type="SUPFAM" id="SSF53067">
    <property type="entry name" value="Actin-like ATPase domain"/>
    <property type="match status" value="2"/>
</dbReference>
<evidence type="ECO:0000256" key="2">
    <source>
        <dbReference type="ARBA" id="ARBA00022679"/>
    </source>
</evidence>
<organism evidence="7 8">
    <name type="scientific">Robinsoniella peoriensis</name>
    <dbReference type="NCBI Taxonomy" id="180332"/>
    <lineage>
        <taxon>Bacteria</taxon>
        <taxon>Bacillati</taxon>
        <taxon>Bacillota</taxon>
        <taxon>Clostridia</taxon>
        <taxon>Lachnospirales</taxon>
        <taxon>Lachnospiraceae</taxon>
        <taxon>Robinsoniella</taxon>
    </lineage>
</organism>
<keyword evidence="3 4" id="KW-0418">Kinase</keyword>
<evidence type="ECO:0000256" key="1">
    <source>
        <dbReference type="ARBA" id="ARBA00009156"/>
    </source>
</evidence>
<evidence type="ECO:0000256" key="4">
    <source>
        <dbReference type="RuleBase" id="RU003733"/>
    </source>
</evidence>
<feature type="domain" description="Carbohydrate kinase FGGY N-terminal" evidence="5">
    <location>
        <begin position="3"/>
        <end position="244"/>
    </location>
</feature>
<evidence type="ECO:0000256" key="3">
    <source>
        <dbReference type="ARBA" id="ARBA00022777"/>
    </source>
</evidence>
<sequence>MFVIGLDVGTTGTKALLIDENGKQQGRGYQGYKTIPGEGGIVEQRAEDWWEASVKAVKEACAGCEKSQVAALALSTQGASSLLVDADFHAIGNAVTWMDKRAMKEVEELEKKAGKGYYYSKTGWELSASLDACKMLWLKRNRREDAERALKFISTLEYMNYHLTGNAVIDPTNAAIRQMMDIQTWRWDEKILGDIGISSELLPEIKRTGEYLGTLTGNAAVELGLPAEVKVYNGAHDQYCCALGSGSVENGDLLLGTGTAWAVMSITDRPMLTKSGISPARHVVPGLWGALSSISGGGIVLDWWKDQMGGFTYEALNDGAVQKLGREEELMFFPYLTGAGCPVWDDRAKGTLTGLELKHDKLDVAVAVMEGIVFHTAMLLEDYRENGAQINSLRVMGGALNSRVWMLMLQAVLDCEVIRVTQTDAACVGAAMIAAVEYGIYKDYPMAVRTMVTYERMPDVSVKLKTFYRKKYEAYKKNWIIVREIYHSTGKKGVAI</sequence>
<dbReference type="Pfam" id="PF00370">
    <property type="entry name" value="FGGY_N"/>
    <property type="match status" value="1"/>
</dbReference>
<evidence type="ECO:0000259" key="5">
    <source>
        <dbReference type="Pfam" id="PF00370"/>
    </source>
</evidence>
<gene>
    <name evidence="7" type="primary">xylB_8</name>
    <name evidence="7" type="ORF">DSM106044_04844</name>
</gene>
<dbReference type="PROSITE" id="PS00445">
    <property type="entry name" value="FGGY_KINASES_2"/>
    <property type="match status" value="1"/>
</dbReference>
<dbReference type="InterPro" id="IPR018485">
    <property type="entry name" value="FGGY_C"/>
</dbReference>
<feature type="domain" description="Carbohydrate kinase FGGY C-terminal" evidence="6">
    <location>
        <begin position="257"/>
        <end position="437"/>
    </location>
</feature>
<dbReference type="InterPro" id="IPR050406">
    <property type="entry name" value="FGGY_Carb_Kinase"/>
</dbReference>
<dbReference type="AlphaFoldDB" id="A0A4U8Q1Z9"/>
<evidence type="ECO:0000313" key="8">
    <source>
        <dbReference type="Proteomes" id="UP000306509"/>
    </source>
</evidence>
<dbReference type="InterPro" id="IPR000577">
    <property type="entry name" value="Carb_kinase_FGGY"/>
</dbReference>
<comment type="caution">
    <text evidence="7">The sequence shown here is derived from an EMBL/GenBank/DDBJ whole genome shotgun (WGS) entry which is preliminary data.</text>
</comment>
<dbReference type="PANTHER" id="PTHR43095:SF2">
    <property type="entry name" value="GLUCONOKINASE"/>
    <property type="match status" value="1"/>
</dbReference>
<dbReference type="EMBL" id="QGQD01000097">
    <property type="protein sequence ID" value="TLC98328.1"/>
    <property type="molecule type" value="Genomic_DNA"/>
</dbReference>
<keyword evidence="8" id="KW-1185">Reference proteome</keyword>
<comment type="similarity">
    <text evidence="1 4">Belongs to the FGGY kinase family.</text>
</comment>
<dbReference type="RefSeq" id="WP_027293733.1">
    <property type="nucleotide sequence ID" value="NZ_JBHTNY010000006.1"/>
</dbReference>
<proteinExistence type="inferred from homology"/>
<dbReference type="GO" id="GO:0004856">
    <property type="term" value="F:D-xylulokinase activity"/>
    <property type="evidence" value="ECO:0007669"/>
    <property type="project" value="UniProtKB-EC"/>
</dbReference>
<protein>
    <submittedName>
        <fullName evidence="7">Xylulose kinase</fullName>
        <ecNumber evidence="7">2.7.1.17</ecNumber>
    </submittedName>
</protein>
<dbReference type="CDD" id="cd07779">
    <property type="entry name" value="ASKHA_NBD_FGGY_YgcE-like"/>
    <property type="match status" value="1"/>
</dbReference>